<organism evidence="1 2">
    <name type="scientific">Pleurodeles waltl</name>
    <name type="common">Iberian ribbed newt</name>
    <dbReference type="NCBI Taxonomy" id="8319"/>
    <lineage>
        <taxon>Eukaryota</taxon>
        <taxon>Metazoa</taxon>
        <taxon>Chordata</taxon>
        <taxon>Craniata</taxon>
        <taxon>Vertebrata</taxon>
        <taxon>Euteleostomi</taxon>
        <taxon>Amphibia</taxon>
        <taxon>Batrachia</taxon>
        <taxon>Caudata</taxon>
        <taxon>Salamandroidea</taxon>
        <taxon>Salamandridae</taxon>
        <taxon>Pleurodelinae</taxon>
        <taxon>Pleurodeles</taxon>
    </lineage>
</organism>
<dbReference type="EMBL" id="JANPWB010000008">
    <property type="protein sequence ID" value="KAJ1161945.1"/>
    <property type="molecule type" value="Genomic_DNA"/>
</dbReference>
<dbReference type="AlphaFoldDB" id="A0AAV7SEQ7"/>
<evidence type="ECO:0000313" key="2">
    <source>
        <dbReference type="Proteomes" id="UP001066276"/>
    </source>
</evidence>
<name>A0AAV7SEQ7_PLEWA</name>
<comment type="caution">
    <text evidence="1">The sequence shown here is derived from an EMBL/GenBank/DDBJ whole genome shotgun (WGS) entry which is preliminary data.</text>
</comment>
<gene>
    <name evidence="1" type="ORF">NDU88_002425</name>
</gene>
<evidence type="ECO:0000313" key="1">
    <source>
        <dbReference type="EMBL" id="KAJ1161945.1"/>
    </source>
</evidence>
<sequence>MTPRKVSLDKILGIKAEGKCGPRSRNSVGSALNITTYCSYPAPTVPSTSKDAKPCTAMTPASSRLARFDLHITDSEQHTLAVLPHFEDWRGLDGCRWATHLALTRT</sequence>
<accession>A0AAV7SEQ7</accession>
<protein>
    <submittedName>
        <fullName evidence="1">Uncharacterized protein</fullName>
    </submittedName>
</protein>
<reference evidence="1" key="1">
    <citation type="journal article" date="2022" name="bioRxiv">
        <title>Sequencing and chromosome-scale assembly of the giantPleurodeles waltlgenome.</title>
        <authorList>
            <person name="Brown T."/>
            <person name="Elewa A."/>
            <person name="Iarovenko S."/>
            <person name="Subramanian E."/>
            <person name="Araus A.J."/>
            <person name="Petzold A."/>
            <person name="Susuki M."/>
            <person name="Suzuki K.-i.T."/>
            <person name="Hayashi T."/>
            <person name="Toyoda A."/>
            <person name="Oliveira C."/>
            <person name="Osipova E."/>
            <person name="Leigh N.D."/>
            <person name="Simon A."/>
            <person name="Yun M.H."/>
        </authorList>
    </citation>
    <scope>NUCLEOTIDE SEQUENCE</scope>
    <source>
        <strain evidence="1">20211129_DDA</strain>
        <tissue evidence="1">Liver</tissue>
    </source>
</reference>
<proteinExistence type="predicted"/>
<dbReference type="Proteomes" id="UP001066276">
    <property type="component" value="Chromosome 4_2"/>
</dbReference>
<keyword evidence="2" id="KW-1185">Reference proteome</keyword>